<evidence type="ECO:0000256" key="5">
    <source>
        <dbReference type="SAM" id="SignalP"/>
    </source>
</evidence>
<dbReference type="GO" id="GO:0046872">
    <property type="term" value="F:metal ion binding"/>
    <property type="evidence" value="ECO:0007669"/>
    <property type="project" value="UniProtKB-KW"/>
</dbReference>
<reference evidence="8" key="1">
    <citation type="journal article" date="2019" name="Gigascience">
        <title>De novo genome assembly of the endangered Acer yangbiense, a plant species with extremely small populations endemic to Yunnan Province, China.</title>
        <authorList>
            <person name="Yang J."/>
            <person name="Wariss H.M."/>
            <person name="Tao L."/>
            <person name="Zhang R."/>
            <person name="Yun Q."/>
            <person name="Hollingsworth P."/>
            <person name="Dao Z."/>
            <person name="Luo G."/>
            <person name="Guo H."/>
            <person name="Ma Y."/>
            <person name="Sun W."/>
        </authorList>
    </citation>
    <scope>NUCLEOTIDE SEQUENCE [LARGE SCALE GENOMIC DNA]</scope>
    <source>
        <strain evidence="8">cv. Malutang</strain>
    </source>
</reference>
<keyword evidence="3" id="KW-0325">Glycoprotein</keyword>
<evidence type="ECO:0000256" key="3">
    <source>
        <dbReference type="ARBA" id="ARBA00023180"/>
    </source>
</evidence>
<gene>
    <name evidence="7" type="ORF">EZV62_010648</name>
</gene>
<feature type="region of interest" description="Disordered" evidence="4">
    <location>
        <begin position="128"/>
        <end position="147"/>
    </location>
</feature>
<dbReference type="Pfam" id="PF02298">
    <property type="entry name" value="Cu_bind_like"/>
    <property type="match status" value="1"/>
</dbReference>
<dbReference type="InterPro" id="IPR003245">
    <property type="entry name" value="Phytocyanin_dom"/>
</dbReference>
<evidence type="ECO:0000256" key="1">
    <source>
        <dbReference type="ARBA" id="ARBA00022723"/>
    </source>
</evidence>
<evidence type="ECO:0000313" key="7">
    <source>
        <dbReference type="EMBL" id="TXG63654.1"/>
    </source>
</evidence>
<comment type="caution">
    <text evidence="7">The sequence shown here is derived from an EMBL/GenBank/DDBJ whole genome shotgun (WGS) entry which is preliminary data.</text>
</comment>
<keyword evidence="5" id="KW-0732">Signal</keyword>
<dbReference type="AlphaFoldDB" id="A0A5C7I3I8"/>
<feature type="domain" description="Phytocyanin" evidence="6">
    <location>
        <begin position="29"/>
        <end position="128"/>
    </location>
</feature>
<dbReference type="PANTHER" id="PTHR33021:SF356">
    <property type="entry name" value="MAVICYANIN"/>
    <property type="match status" value="1"/>
</dbReference>
<dbReference type="PANTHER" id="PTHR33021">
    <property type="entry name" value="BLUE COPPER PROTEIN"/>
    <property type="match status" value="1"/>
</dbReference>
<evidence type="ECO:0000256" key="4">
    <source>
        <dbReference type="SAM" id="MobiDB-lite"/>
    </source>
</evidence>
<dbReference type="PROSITE" id="PS51485">
    <property type="entry name" value="PHYTOCYANIN"/>
    <property type="match status" value="1"/>
</dbReference>
<dbReference type="CDD" id="cd04216">
    <property type="entry name" value="Phytocyanin"/>
    <property type="match status" value="1"/>
</dbReference>
<accession>A0A5C7I3I8</accession>
<dbReference type="Proteomes" id="UP000323000">
    <property type="component" value="Chromosome 4"/>
</dbReference>
<dbReference type="Gene3D" id="2.60.40.420">
    <property type="entry name" value="Cupredoxins - blue copper proteins"/>
    <property type="match status" value="1"/>
</dbReference>
<feature type="signal peptide" evidence="5">
    <location>
        <begin position="1"/>
        <end position="28"/>
    </location>
</feature>
<name>A0A5C7I3I8_9ROSI</name>
<keyword evidence="2" id="KW-0186">Copper</keyword>
<keyword evidence="8" id="KW-1185">Reference proteome</keyword>
<organism evidence="7 8">
    <name type="scientific">Acer yangbiense</name>
    <dbReference type="NCBI Taxonomy" id="1000413"/>
    <lineage>
        <taxon>Eukaryota</taxon>
        <taxon>Viridiplantae</taxon>
        <taxon>Streptophyta</taxon>
        <taxon>Embryophyta</taxon>
        <taxon>Tracheophyta</taxon>
        <taxon>Spermatophyta</taxon>
        <taxon>Magnoliopsida</taxon>
        <taxon>eudicotyledons</taxon>
        <taxon>Gunneridae</taxon>
        <taxon>Pentapetalae</taxon>
        <taxon>rosids</taxon>
        <taxon>malvids</taxon>
        <taxon>Sapindales</taxon>
        <taxon>Sapindaceae</taxon>
        <taxon>Hippocastanoideae</taxon>
        <taxon>Acereae</taxon>
        <taxon>Acer</taxon>
    </lineage>
</organism>
<evidence type="ECO:0000259" key="6">
    <source>
        <dbReference type="PROSITE" id="PS51485"/>
    </source>
</evidence>
<dbReference type="EMBL" id="VAHF01000004">
    <property type="protein sequence ID" value="TXG63654.1"/>
    <property type="molecule type" value="Genomic_DNA"/>
</dbReference>
<dbReference type="GO" id="GO:0005886">
    <property type="term" value="C:plasma membrane"/>
    <property type="evidence" value="ECO:0007669"/>
    <property type="project" value="TreeGrafter"/>
</dbReference>
<keyword evidence="1" id="KW-0479">Metal-binding</keyword>
<dbReference type="FunFam" id="2.60.40.420:FF:000003">
    <property type="entry name" value="Blue copper"/>
    <property type="match status" value="1"/>
</dbReference>
<feature type="chain" id="PRO_5022817350" description="Phytocyanin domain-containing protein" evidence="5">
    <location>
        <begin position="29"/>
        <end position="147"/>
    </location>
</feature>
<feature type="compositionally biased region" description="Low complexity" evidence="4">
    <location>
        <begin position="128"/>
        <end position="141"/>
    </location>
</feature>
<dbReference type="InterPro" id="IPR008972">
    <property type="entry name" value="Cupredoxin"/>
</dbReference>
<dbReference type="OrthoDB" id="1933492at2759"/>
<evidence type="ECO:0000256" key="2">
    <source>
        <dbReference type="ARBA" id="ARBA00023008"/>
    </source>
</evidence>
<dbReference type="SUPFAM" id="SSF49503">
    <property type="entry name" value="Cupredoxins"/>
    <property type="match status" value="1"/>
</dbReference>
<proteinExistence type="predicted"/>
<evidence type="ECO:0000313" key="8">
    <source>
        <dbReference type="Proteomes" id="UP000323000"/>
    </source>
</evidence>
<protein>
    <recommendedName>
        <fullName evidence="6">Phytocyanin domain-containing protein</fullName>
    </recommendedName>
</protein>
<dbReference type="InterPro" id="IPR039391">
    <property type="entry name" value="Phytocyanin-like"/>
</dbReference>
<sequence>MYIANMALAKSAVIFLMMLMILCGVSMAAVYTVGDSTGWTIGPDYKKWANSKKFHNGDTLVFNYNSQVHNAMQMKPQDYNSCTTSSPIAVYTSGSDRITLKGSTHYYFICGFPGHCQSGQKVNINITTPSTASQQTPTASQKIDLDR</sequence>
<dbReference type="GO" id="GO:0009055">
    <property type="term" value="F:electron transfer activity"/>
    <property type="evidence" value="ECO:0007669"/>
    <property type="project" value="InterPro"/>
</dbReference>